<proteinExistence type="predicted"/>
<dbReference type="RefSeq" id="XP_033173198.1">
    <property type="nucleotide sequence ID" value="XM_033317307.1"/>
</dbReference>
<reference evidence="3" key="1">
    <citation type="submission" date="2025-04" db="UniProtKB">
        <authorList>
            <consortium name="RefSeq"/>
        </authorList>
    </citation>
    <scope>IDENTIFICATION</scope>
    <source>
        <strain evidence="3">Mau12</strain>
        <tissue evidence="3">Whole Body</tissue>
    </source>
</reference>
<evidence type="ECO:0000313" key="1">
    <source>
        <dbReference type="Proteomes" id="UP000515162"/>
    </source>
</evidence>
<keyword evidence="1" id="KW-1185">Reference proteome</keyword>
<dbReference type="InterPro" id="IPR007133">
    <property type="entry name" value="RNA_pol_II-assoc_Paf1"/>
</dbReference>
<dbReference type="Pfam" id="PF03985">
    <property type="entry name" value="Paf1"/>
    <property type="match status" value="1"/>
</dbReference>
<dbReference type="AlphaFoldDB" id="A0A6P8KVQ4"/>
<dbReference type="Proteomes" id="UP000515162">
    <property type="component" value="Chromosome 2L"/>
</dbReference>
<name>A0A6P8KVQ4_DROMA</name>
<dbReference type="GO" id="GO:0016593">
    <property type="term" value="C:Cdc73/Paf1 complex"/>
    <property type="evidence" value="ECO:0007669"/>
    <property type="project" value="InterPro"/>
</dbReference>
<dbReference type="RefSeq" id="XP_033173197.1">
    <property type="nucleotide sequence ID" value="XM_033317306.1"/>
</dbReference>
<dbReference type="GO" id="GO:0006368">
    <property type="term" value="P:transcription elongation by RNA polymerase II"/>
    <property type="evidence" value="ECO:0007669"/>
    <property type="project" value="InterPro"/>
</dbReference>
<dbReference type="GeneID" id="117150429"/>
<organism evidence="1 3">
    <name type="scientific">Drosophila mauritiana</name>
    <name type="common">Fruit fly</name>
    <dbReference type="NCBI Taxonomy" id="7226"/>
    <lineage>
        <taxon>Eukaryota</taxon>
        <taxon>Metazoa</taxon>
        <taxon>Ecdysozoa</taxon>
        <taxon>Arthropoda</taxon>
        <taxon>Hexapoda</taxon>
        <taxon>Insecta</taxon>
        <taxon>Pterygota</taxon>
        <taxon>Neoptera</taxon>
        <taxon>Endopterygota</taxon>
        <taxon>Diptera</taxon>
        <taxon>Brachycera</taxon>
        <taxon>Muscomorpha</taxon>
        <taxon>Ephydroidea</taxon>
        <taxon>Drosophilidae</taxon>
        <taxon>Drosophila</taxon>
        <taxon>Sophophora</taxon>
    </lineage>
</organism>
<reference evidence="1" key="2">
    <citation type="submission" date="2025-05" db="UniProtKB">
        <authorList>
            <consortium name="RefSeq"/>
        </authorList>
    </citation>
    <scope>NUCLEOTIDE SEQUENCE [LARGE SCALE GENOMIC DNA]</scope>
    <source>
        <strain evidence="2">Mau12</strain>
        <strain evidence="1">mau12</strain>
        <tissue evidence="2">Whole Body</tissue>
    </source>
</reference>
<evidence type="ECO:0000313" key="2">
    <source>
        <dbReference type="RefSeq" id="XP_033173197.1"/>
    </source>
</evidence>
<accession>A0A6P8KVQ4</accession>
<gene>
    <name evidence="2 3" type="primary">LOC117150429</name>
</gene>
<evidence type="ECO:0000313" key="3">
    <source>
        <dbReference type="RefSeq" id="XP_033173198.1"/>
    </source>
</evidence>
<sequence length="310" mass="35908">MAPGFVNNKRKHDEEQNQFICPIVYTNELPTYPKDCKFLPCCQAIQEYCKEPVSIPKLDTCFLLNFKGLHELFAINLMEQSPYDELSENGHPMNPREADLLKDIQALDWDFARLQPSRAQECAQMFAKERVHPPRPRLQRSVVVPKAPINLQPVSLKQQKEMIDESFKDINKPLLRHPTNPGSNAYPVQIMSVFPDTDLQKYSFVQMSFDNPPQNTIQGLIRDCGSCLINFNFVQDIAESTEKVYVSDHRYKEEKADDSLERGEGLILREEKNAIFYVGVDKYIKLRRERPRPQASANKFLLKVQRVTMD</sequence>
<protein>
    <submittedName>
        <fullName evidence="2 3">Uncharacterized protein LOC117150429 isoform X1</fullName>
    </submittedName>
</protein>